<sequence length="75" mass="8422">MSVAHDHYPELHDLTDRLDPEQAEEVRRHALRLVGEGEVPPRHRLSFTGTGVSANPDLGSEAKRIIRSELRGVDE</sequence>
<accession>A0ABZ1U6B6</accession>
<evidence type="ECO:0000256" key="1">
    <source>
        <dbReference type="SAM" id="MobiDB-lite"/>
    </source>
</evidence>
<evidence type="ECO:0000313" key="2">
    <source>
        <dbReference type="EMBL" id="WUQ86713.1"/>
    </source>
</evidence>
<name>A0ABZ1U6B6_9ACTN</name>
<evidence type="ECO:0000313" key="3">
    <source>
        <dbReference type="Proteomes" id="UP001432222"/>
    </source>
</evidence>
<feature type="region of interest" description="Disordered" evidence="1">
    <location>
        <begin position="1"/>
        <end position="22"/>
    </location>
</feature>
<reference evidence="2" key="1">
    <citation type="submission" date="2022-10" db="EMBL/GenBank/DDBJ databases">
        <title>The complete genomes of actinobacterial strains from the NBC collection.</title>
        <authorList>
            <person name="Joergensen T.S."/>
            <person name="Alvarez Arevalo M."/>
            <person name="Sterndorff E.B."/>
            <person name="Faurdal D."/>
            <person name="Vuksanovic O."/>
            <person name="Mourched A.-S."/>
            <person name="Charusanti P."/>
            <person name="Shaw S."/>
            <person name="Blin K."/>
            <person name="Weber T."/>
        </authorList>
    </citation>
    <scope>NUCLEOTIDE SEQUENCE</scope>
    <source>
        <strain evidence="2">NBC_00222</strain>
    </source>
</reference>
<keyword evidence="3" id="KW-1185">Reference proteome</keyword>
<protein>
    <submittedName>
        <fullName evidence="2">Uncharacterized protein</fullName>
    </submittedName>
</protein>
<gene>
    <name evidence="2" type="ORF">OHA16_29380</name>
</gene>
<dbReference type="RefSeq" id="WP_328957306.1">
    <property type="nucleotide sequence ID" value="NZ_CP108110.1"/>
</dbReference>
<dbReference type="EMBL" id="CP108110">
    <property type="protein sequence ID" value="WUQ86713.1"/>
    <property type="molecule type" value="Genomic_DNA"/>
</dbReference>
<organism evidence="2 3">
    <name type="scientific">Kitasatospora purpeofusca</name>
    <dbReference type="NCBI Taxonomy" id="67352"/>
    <lineage>
        <taxon>Bacteria</taxon>
        <taxon>Bacillati</taxon>
        <taxon>Actinomycetota</taxon>
        <taxon>Actinomycetes</taxon>
        <taxon>Kitasatosporales</taxon>
        <taxon>Streptomycetaceae</taxon>
        <taxon>Kitasatospora</taxon>
    </lineage>
</organism>
<proteinExistence type="predicted"/>
<dbReference type="Proteomes" id="UP001432222">
    <property type="component" value="Chromosome"/>
</dbReference>